<dbReference type="InterPro" id="IPR036388">
    <property type="entry name" value="WH-like_DNA-bd_sf"/>
</dbReference>
<evidence type="ECO:0000313" key="6">
    <source>
        <dbReference type="EMBL" id="THU74762.1"/>
    </source>
</evidence>
<dbReference type="Proteomes" id="UP000317650">
    <property type="component" value="Chromosome 4"/>
</dbReference>
<dbReference type="InterPro" id="IPR005818">
    <property type="entry name" value="Histone_H1/H5_H15"/>
</dbReference>
<keyword evidence="7" id="KW-1185">Reference proteome</keyword>
<dbReference type="SMART" id="SM00526">
    <property type="entry name" value="H15"/>
    <property type="match status" value="1"/>
</dbReference>
<dbReference type="GO" id="GO:0045910">
    <property type="term" value="P:negative regulation of DNA recombination"/>
    <property type="evidence" value="ECO:0007669"/>
    <property type="project" value="TreeGrafter"/>
</dbReference>
<evidence type="ECO:0000256" key="3">
    <source>
        <dbReference type="ARBA" id="ARBA00023242"/>
    </source>
</evidence>
<dbReference type="PANTHER" id="PTHR11467">
    <property type="entry name" value="HISTONE H1"/>
    <property type="match status" value="1"/>
</dbReference>
<dbReference type="AlphaFoldDB" id="A0A4S8KHA3"/>
<feature type="region of interest" description="Disordered" evidence="4">
    <location>
        <begin position="81"/>
        <end position="289"/>
    </location>
</feature>
<dbReference type="GO" id="GO:0031492">
    <property type="term" value="F:nucleosomal DNA binding"/>
    <property type="evidence" value="ECO:0007669"/>
    <property type="project" value="TreeGrafter"/>
</dbReference>
<proteinExistence type="predicted"/>
<dbReference type="STRING" id="52838.A0A4S8KHA3"/>
<feature type="compositionally biased region" description="Basic residues" evidence="4">
    <location>
        <begin position="165"/>
        <end position="174"/>
    </location>
</feature>
<dbReference type="Gene3D" id="1.10.10.10">
    <property type="entry name" value="Winged helix-like DNA-binding domain superfamily/Winged helix DNA-binding domain"/>
    <property type="match status" value="1"/>
</dbReference>
<dbReference type="GO" id="GO:0030261">
    <property type="term" value="P:chromosome condensation"/>
    <property type="evidence" value="ECO:0007669"/>
    <property type="project" value="TreeGrafter"/>
</dbReference>
<keyword evidence="3" id="KW-0539">Nucleus</keyword>
<dbReference type="Pfam" id="PF00538">
    <property type="entry name" value="Linker_histone"/>
    <property type="match status" value="1"/>
</dbReference>
<dbReference type="PROSITE" id="PS51504">
    <property type="entry name" value="H15"/>
    <property type="match status" value="1"/>
</dbReference>
<protein>
    <recommendedName>
        <fullName evidence="5">H15 domain-containing protein</fullName>
    </recommendedName>
</protein>
<dbReference type="InterPro" id="IPR036390">
    <property type="entry name" value="WH_DNA-bd_sf"/>
</dbReference>
<dbReference type="EMBL" id="PYDT01000001">
    <property type="protein sequence ID" value="THU74762.1"/>
    <property type="molecule type" value="Genomic_DNA"/>
</dbReference>
<evidence type="ECO:0000256" key="2">
    <source>
        <dbReference type="ARBA" id="ARBA00023125"/>
    </source>
</evidence>
<evidence type="ECO:0000259" key="5">
    <source>
        <dbReference type="PROSITE" id="PS51504"/>
    </source>
</evidence>
<dbReference type="CDD" id="cd00073">
    <property type="entry name" value="H15"/>
    <property type="match status" value="1"/>
</dbReference>
<feature type="compositionally biased region" description="Basic residues" evidence="4">
    <location>
        <begin position="274"/>
        <end position="289"/>
    </location>
</feature>
<organism evidence="6 7">
    <name type="scientific">Musa balbisiana</name>
    <name type="common">Banana</name>
    <dbReference type="NCBI Taxonomy" id="52838"/>
    <lineage>
        <taxon>Eukaryota</taxon>
        <taxon>Viridiplantae</taxon>
        <taxon>Streptophyta</taxon>
        <taxon>Embryophyta</taxon>
        <taxon>Tracheophyta</taxon>
        <taxon>Spermatophyta</taxon>
        <taxon>Magnoliopsida</taxon>
        <taxon>Liliopsida</taxon>
        <taxon>Zingiberales</taxon>
        <taxon>Musaceae</taxon>
        <taxon>Musa</taxon>
    </lineage>
</organism>
<gene>
    <name evidence="6" type="ORF">C4D60_Mb04t36840</name>
</gene>
<evidence type="ECO:0000256" key="1">
    <source>
        <dbReference type="ARBA" id="ARBA00004123"/>
    </source>
</evidence>
<name>A0A4S8KHA3_MUSBA</name>
<accession>A0A4S8KHA3</accession>
<dbReference type="GO" id="GO:0000786">
    <property type="term" value="C:nucleosome"/>
    <property type="evidence" value="ECO:0007669"/>
    <property type="project" value="InterPro"/>
</dbReference>
<feature type="domain" description="H15" evidence="5">
    <location>
        <begin position="13"/>
        <end position="83"/>
    </location>
</feature>
<keyword evidence="2" id="KW-0238">DNA-binding</keyword>
<comment type="subcellular location">
    <subcellularLocation>
        <location evidence="1">Nucleus</location>
    </subcellularLocation>
</comment>
<dbReference type="GO" id="GO:0006334">
    <property type="term" value="P:nucleosome assembly"/>
    <property type="evidence" value="ECO:0007669"/>
    <property type="project" value="InterPro"/>
</dbReference>
<dbReference type="GO" id="GO:0003690">
    <property type="term" value="F:double-stranded DNA binding"/>
    <property type="evidence" value="ECO:0007669"/>
    <property type="project" value="TreeGrafter"/>
</dbReference>
<reference evidence="6 7" key="1">
    <citation type="journal article" date="2019" name="Nat. Plants">
        <title>Genome sequencing of Musa balbisiana reveals subgenome evolution and function divergence in polyploid bananas.</title>
        <authorList>
            <person name="Yao X."/>
        </authorList>
    </citation>
    <scope>NUCLEOTIDE SEQUENCE [LARGE SCALE GENOMIC DNA]</scope>
    <source>
        <strain evidence="7">cv. DH-PKW</strain>
        <tissue evidence="6">Leaves</tissue>
    </source>
</reference>
<feature type="compositionally biased region" description="Basic residues" evidence="4">
    <location>
        <begin position="132"/>
        <end position="145"/>
    </location>
</feature>
<dbReference type="GO" id="GO:0005730">
    <property type="term" value="C:nucleolus"/>
    <property type="evidence" value="ECO:0007669"/>
    <property type="project" value="TreeGrafter"/>
</dbReference>
<dbReference type="PANTHER" id="PTHR11467:SF109">
    <property type="entry name" value="H15 DOMAIN-CONTAINING PROTEIN"/>
    <property type="match status" value="1"/>
</dbReference>
<dbReference type="InterPro" id="IPR017956">
    <property type="entry name" value="AT_hook_DNA-bd_motif"/>
</dbReference>
<evidence type="ECO:0000256" key="4">
    <source>
        <dbReference type="SAM" id="MobiDB-lite"/>
    </source>
</evidence>
<dbReference type="SUPFAM" id="SSF46785">
    <property type="entry name" value="Winged helix' DNA-binding domain"/>
    <property type="match status" value="1"/>
</dbReference>
<dbReference type="PRINTS" id="PR00929">
    <property type="entry name" value="ATHOOK"/>
</dbReference>
<evidence type="ECO:0000313" key="7">
    <source>
        <dbReference type="Proteomes" id="UP000317650"/>
    </source>
</evidence>
<sequence length="289" mass="30776">MNFGGAPKRHTPSHPPYAVMIAAAIRCLAEEGGSSEAAISEYIRANYDDIPWGHDRLLPYYLNKLTEQGEFVVGSPGRYMTAYDDGPPGDAPRTSKPAPAPEPCSAGCSLEPVAADETRSHAADAGGDGFPVRRRRGRPPKRRRRDGPGSQHGPEDCGGEGGSVVRRRRGRQPRKRIEADVSQDDGNNCGDAGSSDLAEAPPSLQPTHAEALPPEPNIVVDGTETVLALPCAGPSRADDDEDPPSMAPSTVAEDEAEAIRLPNEETGNHGSSVAKRRRGRPSKRKPSVR</sequence>
<comment type="caution">
    <text evidence="6">The sequence shown here is derived from an EMBL/GenBank/DDBJ whole genome shotgun (WGS) entry which is preliminary data.</text>
</comment>